<accession>A0AAD2D2C4</accession>
<reference evidence="1" key="1">
    <citation type="submission" date="2023-07" db="EMBL/GenBank/DDBJ databases">
        <authorList>
            <consortium name="AG Swart"/>
            <person name="Singh M."/>
            <person name="Singh A."/>
            <person name="Seah K."/>
            <person name="Emmerich C."/>
        </authorList>
    </citation>
    <scope>NUCLEOTIDE SEQUENCE</scope>
    <source>
        <strain evidence="1">DP1</strain>
    </source>
</reference>
<keyword evidence="2" id="KW-1185">Reference proteome</keyword>
<evidence type="ECO:0000313" key="2">
    <source>
        <dbReference type="Proteomes" id="UP001295684"/>
    </source>
</evidence>
<organism evidence="1 2">
    <name type="scientific">Euplotes crassus</name>
    <dbReference type="NCBI Taxonomy" id="5936"/>
    <lineage>
        <taxon>Eukaryota</taxon>
        <taxon>Sar</taxon>
        <taxon>Alveolata</taxon>
        <taxon>Ciliophora</taxon>
        <taxon>Intramacronucleata</taxon>
        <taxon>Spirotrichea</taxon>
        <taxon>Hypotrichia</taxon>
        <taxon>Euplotida</taxon>
        <taxon>Euplotidae</taxon>
        <taxon>Moneuplotes</taxon>
    </lineage>
</organism>
<sequence length="224" mass="26351">MKFCDLGQIPVEQAFTDTTMDKDAIADFLHFKTKVNQNISKCLEQAASKRVNSTRRKHGYFQKYFLERQREKWKRKKFTNTKKMDFLGRSKKKDLSPLSSRPNQKFLLNLPPFLSKSKIAEKEAFSPADDRRYYSSIRSAKYSQPKEFYLNSFLHCNPKSIRKERKVVTGKKYFRIHHPSMDNTFIGRSLKSEGKVPKFLSAKNSVSSDYQEPVLRVPRLRHVL</sequence>
<name>A0AAD2D2C4_EUPCR</name>
<comment type="caution">
    <text evidence="1">The sequence shown here is derived from an EMBL/GenBank/DDBJ whole genome shotgun (WGS) entry which is preliminary data.</text>
</comment>
<proteinExistence type="predicted"/>
<dbReference type="Proteomes" id="UP001295684">
    <property type="component" value="Unassembled WGS sequence"/>
</dbReference>
<dbReference type="AlphaFoldDB" id="A0AAD2D2C4"/>
<gene>
    <name evidence="1" type="ORF">ECRASSUSDP1_LOCUS18974</name>
</gene>
<dbReference type="EMBL" id="CAMPGE010019236">
    <property type="protein sequence ID" value="CAI2377586.1"/>
    <property type="molecule type" value="Genomic_DNA"/>
</dbReference>
<evidence type="ECO:0000313" key="1">
    <source>
        <dbReference type="EMBL" id="CAI2377586.1"/>
    </source>
</evidence>
<protein>
    <submittedName>
        <fullName evidence="1">Uncharacterized protein</fullName>
    </submittedName>
</protein>